<dbReference type="SUPFAM" id="SSF52540">
    <property type="entry name" value="P-loop containing nucleoside triphosphate hydrolases"/>
    <property type="match status" value="1"/>
</dbReference>
<comment type="catalytic activity">
    <reaction evidence="7 8">
        <text>dTMP + ATP = dTDP + ADP</text>
        <dbReference type="Rhea" id="RHEA:13517"/>
        <dbReference type="ChEBI" id="CHEBI:30616"/>
        <dbReference type="ChEBI" id="CHEBI:58369"/>
        <dbReference type="ChEBI" id="CHEBI:63528"/>
        <dbReference type="ChEBI" id="CHEBI:456216"/>
        <dbReference type="EC" id="2.7.4.9"/>
    </reaction>
</comment>
<keyword evidence="2 8" id="KW-0808">Transferase</keyword>
<evidence type="ECO:0000313" key="10">
    <source>
        <dbReference type="EMBL" id="OGM92870.1"/>
    </source>
</evidence>
<evidence type="ECO:0000256" key="4">
    <source>
        <dbReference type="ARBA" id="ARBA00022741"/>
    </source>
</evidence>
<dbReference type="CDD" id="cd01672">
    <property type="entry name" value="TMPK"/>
    <property type="match status" value="1"/>
</dbReference>
<dbReference type="InterPro" id="IPR039430">
    <property type="entry name" value="Thymidylate_kin-like_dom"/>
</dbReference>
<dbReference type="Proteomes" id="UP000176422">
    <property type="component" value="Unassembled WGS sequence"/>
</dbReference>
<evidence type="ECO:0000313" key="11">
    <source>
        <dbReference type="Proteomes" id="UP000176422"/>
    </source>
</evidence>
<dbReference type="GO" id="GO:0006227">
    <property type="term" value="P:dUDP biosynthetic process"/>
    <property type="evidence" value="ECO:0007669"/>
    <property type="project" value="TreeGrafter"/>
</dbReference>
<dbReference type="HAMAP" id="MF_00165">
    <property type="entry name" value="Thymidylate_kinase"/>
    <property type="match status" value="1"/>
</dbReference>
<dbReference type="EMBL" id="MGIT01000002">
    <property type="protein sequence ID" value="OGM92870.1"/>
    <property type="molecule type" value="Genomic_DNA"/>
</dbReference>
<dbReference type="GO" id="GO:0004798">
    <property type="term" value="F:dTMP kinase activity"/>
    <property type="evidence" value="ECO:0007669"/>
    <property type="project" value="UniProtKB-UniRule"/>
</dbReference>
<evidence type="ECO:0000259" key="9">
    <source>
        <dbReference type="Pfam" id="PF02223"/>
    </source>
</evidence>
<dbReference type="AlphaFoldDB" id="A0A1F8DWB3"/>
<feature type="binding site" evidence="8">
    <location>
        <begin position="11"/>
        <end position="18"/>
    </location>
    <ligand>
        <name>ATP</name>
        <dbReference type="ChEBI" id="CHEBI:30616"/>
    </ligand>
</feature>
<dbReference type="NCBIfam" id="TIGR00041">
    <property type="entry name" value="DTMP_kinase"/>
    <property type="match status" value="1"/>
</dbReference>
<evidence type="ECO:0000256" key="8">
    <source>
        <dbReference type="HAMAP-Rule" id="MF_00165"/>
    </source>
</evidence>
<name>A0A1F8DWB3_9BACT</name>
<evidence type="ECO:0000256" key="3">
    <source>
        <dbReference type="ARBA" id="ARBA00022727"/>
    </source>
</evidence>
<proteinExistence type="inferred from homology"/>
<feature type="domain" description="Thymidylate kinase-like" evidence="9">
    <location>
        <begin position="10"/>
        <end position="208"/>
    </location>
</feature>
<evidence type="ECO:0000256" key="5">
    <source>
        <dbReference type="ARBA" id="ARBA00022777"/>
    </source>
</evidence>
<keyword evidence="6 8" id="KW-0067">ATP-binding</keyword>
<dbReference type="Gene3D" id="3.40.50.300">
    <property type="entry name" value="P-loop containing nucleotide triphosphate hydrolases"/>
    <property type="match status" value="1"/>
</dbReference>
<dbReference type="STRING" id="1802559.A2372_03405"/>
<dbReference type="EC" id="2.7.4.9" evidence="8"/>
<organism evidence="10 11">
    <name type="scientific">Candidatus Wolfebacteria bacterium RIFOXYB1_FULL_54_12</name>
    <dbReference type="NCBI Taxonomy" id="1802559"/>
    <lineage>
        <taxon>Bacteria</taxon>
        <taxon>Candidatus Wolfeibacteriota</taxon>
    </lineage>
</organism>
<evidence type="ECO:0000256" key="7">
    <source>
        <dbReference type="ARBA" id="ARBA00048743"/>
    </source>
</evidence>
<evidence type="ECO:0000256" key="2">
    <source>
        <dbReference type="ARBA" id="ARBA00022679"/>
    </source>
</evidence>
<dbReference type="Pfam" id="PF02223">
    <property type="entry name" value="Thymidylate_kin"/>
    <property type="match status" value="1"/>
</dbReference>
<gene>
    <name evidence="8" type="primary">tmk</name>
    <name evidence="10" type="ORF">A2372_03405</name>
</gene>
<reference evidence="10 11" key="1">
    <citation type="journal article" date="2016" name="Nat. Commun.">
        <title>Thousands of microbial genomes shed light on interconnected biogeochemical processes in an aquifer system.</title>
        <authorList>
            <person name="Anantharaman K."/>
            <person name="Brown C.T."/>
            <person name="Hug L.A."/>
            <person name="Sharon I."/>
            <person name="Castelle C.J."/>
            <person name="Probst A.J."/>
            <person name="Thomas B.C."/>
            <person name="Singh A."/>
            <person name="Wilkins M.J."/>
            <person name="Karaoz U."/>
            <person name="Brodie E.L."/>
            <person name="Williams K.H."/>
            <person name="Hubbard S.S."/>
            <person name="Banfield J.F."/>
        </authorList>
    </citation>
    <scope>NUCLEOTIDE SEQUENCE [LARGE SCALE GENOMIC DNA]</scope>
</reference>
<dbReference type="GO" id="GO:0005524">
    <property type="term" value="F:ATP binding"/>
    <property type="evidence" value="ECO:0007669"/>
    <property type="project" value="UniProtKB-UniRule"/>
</dbReference>
<comment type="similarity">
    <text evidence="1 8">Belongs to the thymidylate kinase family.</text>
</comment>
<keyword evidence="5 8" id="KW-0418">Kinase</keyword>
<accession>A0A1F8DWB3</accession>
<evidence type="ECO:0000256" key="6">
    <source>
        <dbReference type="ARBA" id="ARBA00022840"/>
    </source>
</evidence>
<sequence>MKKGVLLVADGNEGAGKTTILNWLYETLKQQMGDGMVILTRQPGGTPLGAKIRSLLMTADPTMEISEVAELLLFCADRANHCDTVIRPALEAGKVVLCDRFDSSTIAHQIFGRMRHEYLDAFKMINAFARGAGSGGEIMPDMTLFFDVEFERGLDRVRARNDGLTKFDAEEHAFHRRVYEGFQSQLAANATTWTRIDANPASEVVKTQAWAVVSEFLGIQG</sequence>
<comment type="function">
    <text evidence="8">Phosphorylation of dTMP to form dTDP in both de novo and salvage pathways of dTTP synthesis.</text>
</comment>
<dbReference type="PANTHER" id="PTHR10344:SF4">
    <property type="entry name" value="UMP-CMP KINASE 2, MITOCHONDRIAL"/>
    <property type="match status" value="1"/>
</dbReference>
<evidence type="ECO:0000256" key="1">
    <source>
        <dbReference type="ARBA" id="ARBA00009776"/>
    </source>
</evidence>
<dbReference type="GO" id="GO:0005829">
    <property type="term" value="C:cytosol"/>
    <property type="evidence" value="ECO:0007669"/>
    <property type="project" value="TreeGrafter"/>
</dbReference>
<dbReference type="GO" id="GO:0006233">
    <property type="term" value="P:dTDP biosynthetic process"/>
    <property type="evidence" value="ECO:0007669"/>
    <property type="project" value="InterPro"/>
</dbReference>
<dbReference type="InterPro" id="IPR027417">
    <property type="entry name" value="P-loop_NTPase"/>
</dbReference>
<keyword evidence="4 8" id="KW-0547">Nucleotide-binding</keyword>
<dbReference type="GO" id="GO:0006235">
    <property type="term" value="P:dTTP biosynthetic process"/>
    <property type="evidence" value="ECO:0007669"/>
    <property type="project" value="UniProtKB-UniRule"/>
</dbReference>
<comment type="caution">
    <text evidence="10">The sequence shown here is derived from an EMBL/GenBank/DDBJ whole genome shotgun (WGS) entry which is preliminary data.</text>
</comment>
<dbReference type="InterPro" id="IPR018094">
    <property type="entry name" value="Thymidylate_kinase"/>
</dbReference>
<dbReference type="PANTHER" id="PTHR10344">
    <property type="entry name" value="THYMIDYLATE KINASE"/>
    <property type="match status" value="1"/>
</dbReference>
<protein>
    <recommendedName>
        <fullName evidence="8">Thymidylate kinase</fullName>
        <ecNumber evidence="8">2.7.4.9</ecNumber>
    </recommendedName>
    <alternativeName>
        <fullName evidence="8">dTMP kinase</fullName>
    </alternativeName>
</protein>
<keyword evidence="3 8" id="KW-0545">Nucleotide biosynthesis</keyword>